<name>A0AAV7W4R3_PLEWA</name>
<keyword evidence="2" id="KW-1185">Reference proteome</keyword>
<sequence length="150" mass="16536">MASRISVLLISPSSHQEMVHKEEEAVWAGVAIETVEEINSGADERRHQGVRGPGPVQYGVELVLQYHKEVFHLLHRVLKASDAGSDGLSLRSDVIDFGVHALQSTATTEISCNMRSIMVFCCELRGDGCDENNCIRHLGGDRRVLLRDGL</sequence>
<reference evidence="1" key="1">
    <citation type="journal article" date="2022" name="bioRxiv">
        <title>Sequencing and chromosome-scale assembly of the giantPleurodeles waltlgenome.</title>
        <authorList>
            <person name="Brown T."/>
            <person name="Elewa A."/>
            <person name="Iarovenko S."/>
            <person name="Subramanian E."/>
            <person name="Araus A.J."/>
            <person name="Petzold A."/>
            <person name="Susuki M."/>
            <person name="Suzuki K.-i.T."/>
            <person name="Hayashi T."/>
            <person name="Toyoda A."/>
            <person name="Oliveira C."/>
            <person name="Osipova E."/>
            <person name="Leigh N.D."/>
            <person name="Simon A."/>
            <person name="Yun M.H."/>
        </authorList>
    </citation>
    <scope>NUCLEOTIDE SEQUENCE</scope>
    <source>
        <strain evidence="1">20211129_DDA</strain>
        <tissue evidence="1">Liver</tissue>
    </source>
</reference>
<protein>
    <submittedName>
        <fullName evidence="1">Uncharacterized protein</fullName>
    </submittedName>
</protein>
<dbReference type="AlphaFoldDB" id="A0AAV7W4R3"/>
<comment type="caution">
    <text evidence="1">The sequence shown here is derived from an EMBL/GenBank/DDBJ whole genome shotgun (WGS) entry which is preliminary data.</text>
</comment>
<evidence type="ECO:0000313" key="1">
    <source>
        <dbReference type="EMBL" id="KAJ1208498.1"/>
    </source>
</evidence>
<proteinExistence type="predicted"/>
<accession>A0AAV7W4R3</accession>
<dbReference type="Proteomes" id="UP001066276">
    <property type="component" value="Chromosome 1_2"/>
</dbReference>
<organism evidence="1 2">
    <name type="scientific">Pleurodeles waltl</name>
    <name type="common">Iberian ribbed newt</name>
    <dbReference type="NCBI Taxonomy" id="8319"/>
    <lineage>
        <taxon>Eukaryota</taxon>
        <taxon>Metazoa</taxon>
        <taxon>Chordata</taxon>
        <taxon>Craniata</taxon>
        <taxon>Vertebrata</taxon>
        <taxon>Euteleostomi</taxon>
        <taxon>Amphibia</taxon>
        <taxon>Batrachia</taxon>
        <taxon>Caudata</taxon>
        <taxon>Salamandroidea</taxon>
        <taxon>Salamandridae</taxon>
        <taxon>Pleurodelinae</taxon>
        <taxon>Pleurodeles</taxon>
    </lineage>
</organism>
<dbReference type="EMBL" id="JANPWB010000002">
    <property type="protein sequence ID" value="KAJ1208498.1"/>
    <property type="molecule type" value="Genomic_DNA"/>
</dbReference>
<evidence type="ECO:0000313" key="2">
    <source>
        <dbReference type="Proteomes" id="UP001066276"/>
    </source>
</evidence>
<gene>
    <name evidence="1" type="ORF">NDU88_003883</name>
</gene>